<feature type="region of interest" description="Disordered" evidence="1">
    <location>
        <begin position="1"/>
        <end position="92"/>
    </location>
</feature>
<organism evidence="2 3">
    <name type="scientific">Neocucurbitaria cava</name>
    <dbReference type="NCBI Taxonomy" id="798079"/>
    <lineage>
        <taxon>Eukaryota</taxon>
        <taxon>Fungi</taxon>
        <taxon>Dikarya</taxon>
        <taxon>Ascomycota</taxon>
        <taxon>Pezizomycotina</taxon>
        <taxon>Dothideomycetes</taxon>
        <taxon>Pleosporomycetidae</taxon>
        <taxon>Pleosporales</taxon>
        <taxon>Pleosporineae</taxon>
        <taxon>Cucurbitariaceae</taxon>
        <taxon>Neocucurbitaria</taxon>
    </lineage>
</organism>
<dbReference type="AlphaFoldDB" id="A0A9W8Y8J0"/>
<dbReference type="Proteomes" id="UP001140560">
    <property type="component" value="Unassembled WGS sequence"/>
</dbReference>
<protein>
    <submittedName>
        <fullName evidence="2">Uncharacterized protein</fullName>
    </submittedName>
</protein>
<feature type="compositionally biased region" description="Basic residues" evidence="1">
    <location>
        <begin position="604"/>
        <end position="619"/>
    </location>
</feature>
<feature type="compositionally biased region" description="Acidic residues" evidence="1">
    <location>
        <begin position="75"/>
        <end position="92"/>
    </location>
</feature>
<accession>A0A9W8Y8J0</accession>
<evidence type="ECO:0000313" key="2">
    <source>
        <dbReference type="EMBL" id="KAJ4371208.1"/>
    </source>
</evidence>
<dbReference type="OrthoDB" id="3799489at2759"/>
<feature type="compositionally biased region" description="Acidic residues" evidence="1">
    <location>
        <begin position="443"/>
        <end position="499"/>
    </location>
</feature>
<dbReference type="EMBL" id="JAPEUY010000007">
    <property type="protein sequence ID" value="KAJ4371208.1"/>
    <property type="molecule type" value="Genomic_DNA"/>
</dbReference>
<name>A0A9W8Y8J0_9PLEO</name>
<feature type="compositionally biased region" description="Low complexity" evidence="1">
    <location>
        <begin position="424"/>
        <end position="437"/>
    </location>
</feature>
<feature type="region of interest" description="Disordered" evidence="1">
    <location>
        <begin position="379"/>
        <end position="556"/>
    </location>
</feature>
<proteinExistence type="predicted"/>
<gene>
    <name evidence="2" type="ORF">N0V83_004424</name>
</gene>
<evidence type="ECO:0000256" key="1">
    <source>
        <dbReference type="SAM" id="MobiDB-lite"/>
    </source>
</evidence>
<feature type="compositionally biased region" description="Low complexity" evidence="1">
    <location>
        <begin position="52"/>
        <end position="68"/>
    </location>
</feature>
<feature type="compositionally biased region" description="Basic and acidic residues" evidence="1">
    <location>
        <begin position="383"/>
        <end position="399"/>
    </location>
</feature>
<feature type="region of interest" description="Disordered" evidence="1">
    <location>
        <begin position="570"/>
        <end position="641"/>
    </location>
</feature>
<comment type="caution">
    <text evidence="2">The sequence shown here is derived from an EMBL/GenBank/DDBJ whole genome shotgun (WGS) entry which is preliminary data.</text>
</comment>
<reference evidence="2" key="1">
    <citation type="submission" date="2022-10" db="EMBL/GenBank/DDBJ databases">
        <title>Tapping the CABI collections for fungal endophytes: first genome assemblies for Collariella, Neodidymelliopsis, Ascochyta clinopodiicola, Didymella pomorum, Didymosphaeria variabile, Neocosmospora piperis and Neocucurbitaria cava.</title>
        <authorList>
            <person name="Hill R."/>
        </authorList>
    </citation>
    <scope>NUCLEOTIDE SEQUENCE</scope>
    <source>
        <strain evidence="2">IMI 356814</strain>
    </source>
</reference>
<feature type="compositionally biased region" description="Polar residues" evidence="1">
    <location>
        <begin position="29"/>
        <end position="51"/>
    </location>
</feature>
<keyword evidence="3" id="KW-1185">Reference proteome</keyword>
<evidence type="ECO:0000313" key="3">
    <source>
        <dbReference type="Proteomes" id="UP001140560"/>
    </source>
</evidence>
<sequence length="641" mass="71684">MSDIDPTATAAVSHQQEAVVSHHEGNIERTVQTTRKRQNNTVQLSVQDNLQESVSVTTATTSTEAQQSKPAGEKEDSELSEPEDSELSEPEDNIAYRAIRQQTLSDKETFAPHPTDATKIIATFRTTLPNDGGEFVQIDEIPELSVVPTGSADDKAKSYFLPPLGDCKVPRQRRASKRKARVLWVEDKAAGNWTRTDGNKIEVFKPTIVFRRFKLGTHEYEGIHVCENKLENVDPNNKTWMYSYNKWIDQITRRRDDAYEQKLKRTHWTVPEKRALYTEINAFCRASGLFRFGFGKEAGMTTEHIQGFANAVNRVGGNNRNTDSVRSQFTSAHAGKNKEILDLIERAEALRVKQKENTGVKLSQKERFPFRAIPLSAFPTEADETKAKAKKNDNKRKAEAIPVKSSRKRKSEAFAVKYEDSSPEGESSPTPSLSSRPSRTESDTESLGDSELADDEKEEEEEEQEKEEQEEEEQKVEEEQEEEEPQEVEEEQEEEEQQEEKEKEEVAPQMPGGVDDGESERSTLPPSSPMPSPSHKRKRSATPKPPSPPPMSSSELEVAATLLGLASGHRRDFSGISPADSARGHGWRQKSGWVNINGGESGRPVKKARPGKAAAPKRKNTIDGDGDLDISDLAEYKEGPQ</sequence>